<organism evidence="1 2">
    <name type="scientific">Streptomyces viridochromogenes</name>
    <dbReference type="NCBI Taxonomy" id="1938"/>
    <lineage>
        <taxon>Bacteria</taxon>
        <taxon>Bacillati</taxon>
        <taxon>Actinomycetota</taxon>
        <taxon>Actinomycetes</taxon>
        <taxon>Kitasatosporales</taxon>
        <taxon>Streptomycetaceae</taxon>
        <taxon>Streptomyces</taxon>
    </lineage>
</organism>
<evidence type="ECO:0000313" key="2">
    <source>
        <dbReference type="Proteomes" id="UP000037432"/>
    </source>
</evidence>
<dbReference type="PATRIC" id="fig|1938.3.peg.4009"/>
<dbReference type="Proteomes" id="UP000037432">
    <property type="component" value="Unassembled WGS sequence"/>
</dbReference>
<evidence type="ECO:0000313" key="1">
    <source>
        <dbReference type="EMBL" id="KMS74394.1"/>
    </source>
</evidence>
<protein>
    <submittedName>
        <fullName evidence="1">Uncharacterized protein</fullName>
    </submittedName>
</protein>
<accession>A0A0J7ZEX7</accession>
<dbReference type="RefSeq" id="WP_048581512.1">
    <property type="nucleotide sequence ID" value="NZ_LFNT01000013.1"/>
</dbReference>
<sequence length="282" mass="31374">MASTKRTRYHVGNREIGLAVEYRVECVGTLDEAREWLRADVEAVAEDVEDPSPFDAFLDRLDNTEIVGEHHIDAFTFFVRAVEDCGCPCDCAERGEKCDGEHRREAAAEPKLTDADDQGRATFQFDGAEYAVFNTADKAVDGHWAVARVPTDGQTLPSRDYLLADASTRDNAFALAVEKLRPTRLITFMPHRYNSITEPREWHEADEHSRVTADGWVCTWSTEGYAVLFENGQVRAHISPGGPVEVSIARAEGGGFDDLDGEWRFVETAALAARAHILDARD</sequence>
<comment type="caution">
    <text evidence="1">The sequence shown here is derived from an EMBL/GenBank/DDBJ whole genome shotgun (WGS) entry which is preliminary data.</text>
</comment>
<dbReference type="AlphaFoldDB" id="A0A0J7ZEX7"/>
<dbReference type="OrthoDB" id="4153201at2"/>
<dbReference type="EMBL" id="LFNT01000013">
    <property type="protein sequence ID" value="KMS74394.1"/>
    <property type="molecule type" value="Genomic_DNA"/>
</dbReference>
<name>A0A0J7ZEX7_STRVR</name>
<proteinExistence type="predicted"/>
<gene>
    <name evidence="1" type="ORF">ACM01_13950</name>
</gene>
<reference evidence="1 2" key="1">
    <citation type="submission" date="2015-06" db="EMBL/GenBank/DDBJ databases">
        <authorList>
            <person name="Ju K.-S."/>
            <person name="Doroghazi J.R."/>
            <person name="Metcalf W.W."/>
        </authorList>
    </citation>
    <scope>NUCLEOTIDE SEQUENCE [LARGE SCALE GENOMIC DNA]</scope>
    <source>
        <strain evidence="1 2">NRRL 3414</strain>
    </source>
</reference>